<evidence type="ECO:0000256" key="1">
    <source>
        <dbReference type="ARBA" id="ARBA00022605"/>
    </source>
</evidence>
<proteinExistence type="predicted"/>
<protein>
    <submittedName>
        <fullName evidence="6">Unannotated protein</fullName>
    </submittedName>
</protein>
<feature type="domain" description="4Fe-4S ferredoxin-type" evidence="5">
    <location>
        <begin position="37"/>
        <end position="68"/>
    </location>
</feature>
<dbReference type="Gene3D" id="1.10.1060.10">
    <property type="entry name" value="Alpha-helical ferredoxin"/>
    <property type="match status" value="1"/>
</dbReference>
<evidence type="ECO:0000313" key="6">
    <source>
        <dbReference type="EMBL" id="CAB5062247.1"/>
    </source>
</evidence>
<dbReference type="InterPro" id="IPR009051">
    <property type="entry name" value="Helical_ferredxn"/>
</dbReference>
<dbReference type="GO" id="GO:0006537">
    <property type="term" value="P:glutamate biosynthetic process"/>
    <property type="evidence" value="ECO:0007669"/>
    <property type="project" value="UniProtKB-KW"/>
</dbReference>
<evidence type="ECO:0000256" key="3">
    <source>
        <dbReference type="ARBA" id="ARBA00023164"/>
    </source>
</evidence>
<keyword evidence="3" id="KW-0314">Glutamate biosynthesis</keyword>
<dbReference type="FunFam" id="1.10.1060.10:FF:000004">
    <property type="entry name" value="Glutamate synthase, small subunit"/>
    <property type="match status" value="1"/>
</dbReference>
<dbReference type="InterPro" id="IPR051394">
    <property type="entry name" value="Glutamate_Synthase"/>
</dbReference>
<gene>
    <name evidence="6" type="ORF">UFOPK4345_00433</name>
</gene>
<dbReference type="AlphaFoldDB" id="A0A6J7UCR4"/>
<accession>A0A6J7UCR4</accession>
<evidence type="ECO:0000256" key="4">
    <source>
        <dbReference type="ARBA" id="ARBA00029440"/>
    </source>
</evidence>
<evidence type="ECO:0000256" key="2">
    <source>
        <dbReference type="ARBA" id="ARBA00023002"/>
    </source>
</evidence>
<keyword evidence="1" id="KW-0028">Amino-acid biosynthesis</keyword>
<dbReference type="PANTHER" id="PTHR43100:SF1">
    <property type="entry name" value="GLUTAMATE SYNTHASE [NADPH] SMALL CHAIN"/>
    <property type="match status" value="1"/>
</dbReference>
<dbReference type="SUPFAM" id="SSF46548">
    <property type="entry name" value="alpha-helical ferredoxin"/>
    <property type="match status" value="1"/>
</dbReference>
<dbReference type="Gene3D" id="3.50.50.60">
    <property type="entry name" value="FAD/NAD(P)-binding domain"/>
    <property type="match status" value="2"/>
</dbReference>
<organism evidence="6">
    <name type="scientific">freshwater metagenome</name>
    <dbReference type="NCBI Taxonomy" id="449393"/>
    <lineage>
        <taxon>unclassified sequences</taxon>
        <taxon>metagenomes</taxon>
        <taxon>ecological metagenomes</taxon>
    </lineage>
</organism>
<dbReference type="InterPro" id="IPR017896">
    <property type="entry name" value="4Fe4S_Fe-S-bd"/>
</dbReference>
<dbReference type="InterPro" id="IPR028261">
    <property type="entry name" value="DPD_II"/>
</dbReference>
<dbReference type="InterPro" id="IPR023753">
    <property type="entry name" value="FAD/NAD-binding_dom"/>
</dbReference>
<dbReference type="PROSITE" id="PS51379">
    <property type="entry name" value="4FE4S_FER_2"/>
    <property type="match status" value="1"/>
</dbReference>
<reference evidence="6" key="1">
    <citation type="submission" date="2020-05" db="EMBL/GenBank/DDBJ databases">
        <authorList>
            <person name="Chiriac C."/>
            <person name="Salcher M."/>
            <person name="Ghai R."/>
            <person name="Kavagutti S V."/>
        </authorList>
    </citation>
    <scope>NUCLEOTIDE SEQUENCE</scope>
</reference>
<dbReference type="EMBL" id="CAFBQV010000048">
    <property type="protein sequence ID" value="CAB5062247.1"/>
    <property type="molecule type" value="Genomic_DNA"/>
</dbReference>
<dbReference type="GO" id="GO:0016639">
    <property type="term" value="F:oxidoreductase activity, acting on the CH-NH2 group of donors, NAD or NADP as acceptor"/>
    <property type="evidence" value="ECO:0007669"/>
    <property type="project" value="InterPro"/>
</dbReference>
<dbReference type="Pfam" id="PF14691">
    <property type="entry name" value="Fer4_20"/>
    <property type="match status" value="1"/>
</dbReference>
<dbReference type="SUPFAM" id="SSF51971">
    <property type="entry name" value="Nucleotide-binding domain"/>
    <property type="match status" value="2"/>
</dbReference>
<name>A0A6J7UCR4_9ZZZZ</name>
<dbReference type="PANTHER" id="PTHR43100">
    <property type="entry name" value="GLUTAMATE SYNTHASE [NADPH] SMALL CHAIN"/>
    <property type="match status" value="1"/>
</dbReference>
<evidence type="ECO:0000259" key="5">
    <source>
        <dbReference type="PROSITE" id="PS51379"/>
    </source>
</evidence>
<dbReference type="NCBIfam" id="TIGR01317">
    <property type="entry name" value="GOGAT_sm_gam"/>
    <property type="match status" value="1"/>
</dbReference>
<dbReference type="InterPro" id="IPR006005">
    <property type="entry name" value="Glut_synth_ssu1"/>
</dbReference>
<dbReference type="Pfam" id="PF07992">
    <property type="entry name" value="Pyr_redox_2"/>
    <property type="match status" value="1"/>
</dbReference>
<dbReference type="GO" id="GO:0051536">
    <property type="term" value="F:iron-sulfur cluster binding"/>
    <property type="evidence" value="ECO:0007669"/>
    <property type="project" value="InterPro"/>
</dbReference>
<dbReference type="InterPro" id="IPR036188">
    <property type="entry name" value="FAD/NAD-bd_sf"/>
</dbReference>
<keyword evidence="2" id="KW-0560">Oxidoreductase</keyword>
<dbReference type="PRINTS" id="PR00419">
    <property type="entry name" value="ADXRDTASE"/>
</dbReference>
<sequence length="483" mass="52913">MGEPTGFLKWDRLTPQRRRIEVRVQDWQEVYEKFPAEELKHQAGRCMDCGIPFCNNGCPLGNLIPDWNDLVYRGNWKDAIERLHATNNFPEFTGRLCPAPCESACVLGINSDAVTIKQVEVEIIDRAWSEGWVVPQMPSKKTGKRVVVIGSGPAGLACAQQLTRVGHDVVVLERADRIGGLLRYGIPEFKMEKHHIERRIDQMQTEGTVFRTNAVVGENVDIDVLVASNDAVVLACGATAWRDLPVAGRELKNIYQAMEYLPPANKVQQGDLSTSPISAAGKHVVIIGGGDTGADCLGTAHRQGAASVTQLEILPQPPETRSATNPWPQWSFIYRTSSAHEEGGERLFSVTTDRFLGDEKNNVRALVICEVRSEAGSFVKVEGTERELQADLVLLALGFVGPEKFSWIDQLGVQIDPRGNIVRNDDYMSSTKGIFVAGDMGRGQSLIVWAIAEGRASAAAVDRYLMGSTDLPAPIVASAKPLN</sequence>
<comment type="pathway">
    <text evidence="4">Amino-acid biosynthesis.</text>
</comment>